<dbReference type="PIRSF" id="PIRSF006470">
    <property type="entry name" value="DctB"/>
    <property type="match status" value="1"/>
</dbReference>
<dbReference type="PANTHER" id="PTHR33376">
    <property type="match status" value="1"/>
</dbReference>
<evidence type="ECO:0000256" key="1">
    <source>
        <dbReference type="ARBA" id="ARBA00009023"/>
    </source>
</evidence>
<name>A0ABS4GTN6_9BACL</name>
<dbReference type="Pfam" id="PF03480">
    <property type="entry name" value="DctP"/>
    <property type="match status" value="1"/>
</dbReference>
<feature type="chain" id="PRO_5046149822" evidence="5">
    <location>
        <begin position="25"/>
        <end position="358"/>
    </location>
</feature>
<dbReference type="CDD" id="cd13603">
    <property type="entry name" value="PBP2_TRAP_Siap_TeaA_like"/>
    <property type="match status" value="1"/>
</dbReference>
<dbReference type="InterPro" id="IPR038404">
    <property type="entry name" value="TRAP_DctP_sf"/>
</dbReference>
<dbReference type="PANTHER" id="PTHR33376:SF7">
    <property type="entry name" value="C4-DICARBOXYLATE-BINDING PROTEIN DCTB"/>
    <property type="match status" value="1"/>
</dbReference>
<dbReference type="InterPro" id="IPR018389">
    <property type="entry name" value="DctP_fam"/>
</dbReference>
<evidence type="ECO:0000313" key="6">
    <source>
        <dbReference type="EMBL" id="MBP1933646.1"/>
    </source>
</evidence>
<dbReference type="NCBIfam" id="TIGR00787">
    <property type="entry name" value="dctP"/>
    <property type="match status" value="1"/>
</dbReference>
<reference evidence="6 7" key="1">
    <citation type="submission" date="2021-03" db="EMBL/GenBank/DDBJ databases">
        <title>Genomic Encyclopedia of Type Strains, Phase IV (KMG-IV): sequencing the most valuable type-strain genomes for metagenomic binning, comparative biology and taxonomic classification.</title>
        <authorList>
            <person name="Goeker M."/>
        </authorList>
    </citation>
    <scope>NUCLEOTIDE SEQUENCE [LARGE SCALE GENOMIC DNA]</scope>
    <source>
        <strain evidence="6 7">DSM 24738</strain>
    </source>
</reference>
<dbReference type="InterPro" id="IPR004682">
    <property type="entry name" value="TRAP_DctP"/>
</dbReference>
<keyword evidence="2" id="KW-0813">Transport</keyword>
<evidence type="ECO:0000256" key="4">
    <source>
        <dbReference type="SAM" id="MobiDB-lite"/>
    </source>
</evidence>
<evidence type="ECO:0000313" key="7">
    <source>
        <dbReference type="Proteomes" id="UP001519343"/>
    </source>
</evidence>
<dbReference type="Proteomes" id="UP001519343">
    <property type="component" value="Unassembled WGS sequence"/>
</dbReference>
<feature type="signal peptide" evidence="5">
    <location>
        <begin position="1"/>
        <end position="24"/>
    </location>
</feature>
<keyword evidence="7" id="KW-1185">Reference proteome</keyword>
<feature type="compositionally biased region" description="Low complexity" evidence="4">
    <location>
        <begin position="26"/>
        <end position="51"/>
    </location>
</feature>
<keyword evidence="3 5" id="KW-0732">Signal</keyword>
<proteinExistence type="inferred from homology"/>
<dbReference type="PROSITE" id="PS51257">
    <property type="entry name" value="PROKAR_LIPOPROTEIN"/>
    <property type="match status" value="1"/>
</dbReference>
<dbReference type="EMBL" id="JAGGKT010000012">
    <property type="protein sequence ID" value="MBP1933646.1"/>
    <property type="molecule type" value="Genomic_DNA"/>
</dbReference>
<feature type="region of interest" description="Disordered" evidence="4">
    <location>
        <begin position="26"/>
        <end position="55"/>
    </location>
</feature>
<dbReference type="Gene3D" id="3.40.190.170">
    <property type="entry name" value="Bacterial extracellular solute-binding protein, family 7"/>
    <property type="match status" value="1"/>
</dbReference>
<sequence>MKKKRLVSGLTVALALGTFLTGCGSSTNTGSNSQASNGNSNSKESSSNPFSESDDKPVELKLGHVLSPESHYQAMANKLAELAAEKSNGTIKITIFPQSQLGGEVKMIQSARTGTLGMFITAQAPLVNTIPEYGVFDLPYLFDSVDQANEVLAGPVGDKFLDMLPQHGMVGLGWLTALERNVFSSKSIRSVEDMSSLKVRVMQAPGYVKAYEALGAVPTPMAYSEVYLSLQQGVVDGGDTTPDQFIMDKFIEVAKYYNLTKVHNLPLLLIASKAQWDQLSPNQQKALQEAADEALAFNIEYYKKEYTDSLEKIKQAGVEVVETNVSSLKEQTMKAYDAILKDIPDGQKNLEEIEAAKK</sequence>
<evidence type="ECO:0000256" key="2">
    <source>
        <dbReference type="ARBA" id="ARBA00022448"/>
    </source>
</evidence>
<evidence type="ECO:0000256" key="3">
    <source>
        <dbReference type="ARBA" id="ARBA00022729"/>
    </source>
</evidence>
<comment type="caution">
    <text evidence="6">The sequence shown here is derived from an EMBL/GenBank/DDBJ whole genome shotgun (WGS) entry which is preliminary data.</text>
</comment>
<gene>
    <name evidence="6" type="ORF">J2Z37_003659</name>
</gene>
<comment type="similarity">
    <text evidence="1">Belongs to the bacterial solute-binding protein 7 family.</text>
</comment>
<dbReference type="RefSeq" id="WP_209811658.1">
    <property type="nucleotide sequence ID" value="NZ_JAGGKT010000012.1"/>
</dbReference>
<evidence type="ECO:0000256" key="5">
    <source>
        <dbReference type="SAM" id="SignalP"/>
    </source>
</evidence>
<accession>A0ABS4GTN6</accession>
<keyword evidence="6" id="KW-0675">Receptor</keyword>
<protein>
    <submittedName>
        <fullName evidence="6">Tripartite ATP-independent transporter DctP family solute receptor</fullName>
    </submittedName>
</protein>
<organism evidence="6 7">
    <name type="scientific">Ammoniphilus resinae</name>
    <dbReference type="NCBI Taxonomy" id="861532"/>
    <lineage>
        <taxon>Bacteria</taxon>
        <taxon>Bacillati</taxon>
        <taxon>Bacillota</taxon>
        <taxon>Bacilli</taxon>
        <taxon>Bacillales</taxon>
        <taxon>Paenibacillaceae</taxon>
        <taxon>Aneurinibacillus group</taxon>
        <taxon>Ammoniphilus</taxon>
    </lineage>
</organism>
<dbReference type="NCBIfam" id="NF037995">
    <property type="entry name" value="TRAP_S1"/>
    <property type="match status" value="1"/>
</dbReference>